<accession>A0A2K1LBM1</accession>
<evidence type="ECO:0000313" key="1">
    <source>
        <dbReference type="EMBL" id="PNR63428.1"/>
    </source>
</evidence>
<protein>
    <submittedName>
        <fullName evidence="1 2">Uncharacterized protein</fullName>
    </submittedName>
</protein>
<organism evidence="1">
    <name type="scientific">Physcomitrium patens</name>
    <name type="common">Spreading-leaved earth moss</name>
    <name type="synonym">Physcomitrella patens</name>
    <dbReference type="NCBI Taxonomy" id="3218"/>
    <lineage>
        <taxon>Eukaryota</taxon>
        <taxon>Viridiplantae</taxon>
        <taxon>Streptophyta</taxon>
        <taxon>Embryophyta</taxon>
        <taxon>Bryophyta</taxon>
        <taxon>Bryophytina</taxon>
        <taxon>Bryopsida</taxon>
        <taxon>Funariidae</taxon>
        <taxon>Funariales</taxon>
        <taxon>Funariaceae</taxon>
        <taxon>Physcomitrium</taxon>
    </lineage>
</organism>
<reference evidence="1 3" key="1">
    <citation type="journal article" date="2008" name="Science">
        <title>The Physcomitrella genome reveals evolutionary insights into the conquest of land by plants.</title>
        <authorList>
            <person name="Rensing S."/>
            <person name="Lang D."/>
            <person name="Zimmer A."/>
            <person name="Terry A."/>
            <person name="Salamov A."/>
            <person name="Shapiro H."/>
            <person name="Nishiyama T."/>
            <person name="Perroud P.-F."/>
            <person name="Lindquist E."/>
            <person name="Kamisugi Y."/>
            <person name="Tanahashi T."/>
            <person name="Sakakibara K."/>
            <person name="Fujita T."/>
            <person name="Oishi K."/>
            <person name="Shin-I T."/>
            <person name="Kuroki Y."/>
            <person name="Toyoda A."/>
            <person name="Suzuki Y."/>
            <person name="Hashimoto A."/>
            <person name="Yamaguchi K."/>
            <person name="Sugano A."/>
            <person name="Kohara Y."/>
            <person name="Fujiyama A."/>
            <person name="Anterola A."/>
            <person name="Aoki S."/>
            <person name="Ashton N."/>
            <person name="Barbazuk W.B."/>
            <person name="Barker E."/>
            <person name="Bennetzen J."/>
            <person name="Bezanilla M."/>
            <person name="Blankenship R."/>
            <person name="Cho S.H."/>
            <person name="Dutcher S."/>
            <person name="Estelle M."/>
            <person name="Fawcett J.A."/>
            <person name="Gundlach H."/>
            <person name="Hanada K."/>
            <person name="Heyl A."/>
            <person name="Hicks K.A."/>
            <person name="Hugh J."/>
            <person name="Lohr M."/>
            <person name="Mayer K."/>
            <person name="Melkozernov A."/>
            <person name="Murata T."/>
            <person name="Nelson D."/>
            <person name="Pils B."/>
            <person name="Prigge M."/>
            <person name="Reiss B."/>
            <person name="Renner T."/>
            <person name="Rombauts S."/>
            <person name="Rushton P."/>
            <person name="Sanderfoot A."/>
            <person name="Schween G."/>
            <person name="Shiu S.-H."/>
            <person name="Stueber K."/>
            <person name="Theodoulou F.L."/>
            <person name="Tu H."/>
            <person name="Van de Peer Y."/>
            <person name="Verrier P.J."/>
            <person name="Waters E."/>
            <person name="Wood A."/>
            <person name="Yang L."/>
            <person name="Cove D."/>
            <person name="Cuming A."/>
            <person name="Hasebe M."/>
            <person name="Lucas S."/>
            <person name="Mishler D.B."/>
            <person name="Reski R."/>
            <person name="Grigoriev I."/>
            <person name="Quatrano R.S."/>
            <person name="Boore J.L."/>
        </authorList>
    </citation>
    <scope>NUCLEOTIDE SEQUENCE [LARGE SCALE GENOMIC DNA]</scope>
    <source>
        <strain evidence="2 3">cv. Gransden 2004</strain>
    </source>
</reference>
<dbReference type="EnsemblPlants" id="Pp3c1_40100V3.1">
    <property type="protein sequence ID" value="Pp3c1_40100V3.1"/>
    <property type="gene ID" value="Pp3c1_40100"/>
</dbReference>
<dbReference type="EMBL" id="ABEU02000001">
    <property type="protein sequence ID" value="PNR63428.1"/>
    <property type="molecule type" value="Genomic_DNA"/>
</dbReference>
<dbReference type="Proteomes" id="UP000006727">
    <property type="component" value="Chromosome 1"/>
</dbReference>
<keyword evidence="3" id="KW-1185">Reference proteome</keyword>
<name>A0A2K1LBM1_PHYPA</name>
<evidence type="ECO:0000313" key="2">
    <source>
        <dbReference type="EnsemblPlants" id="Pp3c1_40100V3.1"/>
    </source>
</evidence>
<reference evidence="2" key="3">
    <citation type="submission" date="2020-12" db="UniProtKB">
        <authorList>
            <consortium name="EnsemblPlants"/>
        </authorList>
    </citation>
    <scope>IDENTIFICATION</scope>
</reference>
<sequence length="77" mass="8751">MGKVKSALRELEDIGNRCKHIENQGIEQLANSITPRLRNLLNHLPTLRFPADASFFNAFLRLVDMSIVSLFALLRTD</sequence>
<reference evidence="1 3" key="2">
    <citation type="journal article" date="2018" name="Plant J.">
        <title>The Physcomitrella patens chromosome-scale assembly reveals moss genome structure and evolution.</title>
        <authorList>
            <person name="Lang D."/>
            <person name="Ullrich K.K."/>
            <person name="Murat F."/>
            <person name="Fuchs J."/>
            <person name="Jenkins J."/>
            <person name="Haas F.B."/>
            <person name="Piednoel M."/>
            <person name="Gundlach H."/>
            <person name="Van Bel M."/>
            <person name="Meyberg R."/>
            <person name="Vives C."/>
            <person name="Morata J."/>
            <person name="Symeonidi A."/>
            <person name="Hiss M."/>
            <person name="Muchero W."/>
            <person name="Kamisugi Y."/>
            <person name="Saleh O."/>
            <person name="Blanc G."/>
            <person name="Decker E.L."/>
            <person name="van Gessel N."/>
            <person name="Grimwood J."/>
            <person name="Hayes R.D."/>
            <person name="Graham S.W."/>
            <person name="Gunter L.E."/>
            <person name="McDaniel S.F."/>
            <person name="Hoernstein S.N.W."/>
            <person name="Larsson A."/>
            <person name="Li F.W."/>
            <person name="Perroud P.F."/>
            <person name="Phillips J."/>
            <person name="Ranjan P."/>
            <person name="Rokshar D.S."/>
            <person name="Rothfels C.J."/>
            <person name="Schneider L."/>
            <person name="Shu S."/>
            <person name="Stevenson D.W."/>
            <person name="Thummler F."/>
            <person name="Tillich M."/>
            <person name="Villarreal Aguilar J.C."/>
            <person name="Widiez T."/>
            <person name="Wong G.K."/>
            <person name="Wymore A."/>
            <person name="Zhang Y."/>
            <person name="Zimmer A.D."/>
            <person name="Quatrano R.S."/>
            <person name="Mayer K.F.X."/>
            <person name="Goodstein D."/>
            <person name="Casacuberta J.M."/>
            <person name="Vandepoele K."/>
            <person name="Reski R."/>
            <person name="Cuming A.C."/>
            <person name="Tuskan G.A."/>
            <person name="Maumus F."/>
            <person name="Salse J."/>
            <person name="Schmutz J."/>
            <person name="Rensing S.A."/>
        </authorList>
    </citation>
    <scope>NUCLEOTIDE SEQUENCE [LARGE SCALE GENOMIC DNA]</scope>
    <source>
        <strain evidence="2 3">cv. Gransden 2004</strain>
    </source>
</reference>
<dbReference type="InParanoid" id="A0A2K1LBM1"/>
<gene>
    <name evidence="1" type="ORF">PHYPA_001854</name>
</gene>
<proteinExistence type="predicted"/>
<dbReference type="Gramene" id="Pp3c1_40100V3.1">
    <property type="protein sequence ID" value="Pp3c1_40100V3.1"/>
    <property type="gene ID" value="Pp3c1_40100"/>
</dbReference>
<dbReference type="AlphaFoldDB" id="A0A2K1LBM1"/>
<evidence type="ECO:0000313" key="3">
    <source>
        <dbReference type="Proteomes" id="UP000006727"/>
    </source>
</evidence>